<keyword evidence="4" id="KW-1185">Reference proteome</keyword>
<gene>
    <name evidence="3" type="ORF">JMJ35_003971</name>
</gene>
<dbReference type="PANTHER" id="PTHR24320">
    <property type="entry name" value="RETINOL DEHYDROGENASE"/>
    <property type="match status" value="1"/>
</dbReference>
<dbReference type="EMBL" id="JAFEKC020000007">
    <property type="protein sequence ID" value="KAK0513607.1"/>
    <property type="molecule type" value="Genomic_DNA"/>
</dbReference>
<reference evidence="3" key="1">
    <citation type="submission" date="2023-03" db="EMBL/GenBank/DDBJ databases">
        <title>Complete genome of Cladonia borealis.</title>
        <authorList>
            <person name="Park H."/>
        </authorList>
    </citation>
    <scope>NUCLEOTIDE SEQUENCE</scope>
    <source>
        <strain evidence="3">ANT050790</strain>
    </source>
</reference>
<keyword evidence="2" id="KW-0560">Oxidoreductase</keyword>
<dbReference type="AlphaFoldDB" id="A0AA39R2A5"/>
<sequence length="217" mass="22882">MARILITGSSDGLGQISARALISQGHKVTLHARNTERAKQASEGAPGAEDVLIADLSSIAQTKALAAEADKRGPFDAVMHNAGLGYQEGYRGDANLKEATFTLEGRSWNSLQAYSDSKLHDVMLAFAVARHWPDVESNACSPGWVKTKMGGAGAPGNAEKGARTQIHLAGTKEATGSGKYWIDLRPSKAHPAAGDVAKQEEFLRICEGLTGVAFPKG</sequence>
<comment type="caution">
    <text evidence="3">The sequence shown here is derived from an EMBL/GenBank/DDBJ whole genome shotgun (WGS) entry which is preliminary data.</text>
</comment>
<name>A0AA39R2A5_9LECA</name>
<protein>
    <recommendedName>
        <fullName evidence="5">Short chain dehydrogenase</fullName>
    </recommendedName>
</protein>
<organism evidence="3 4">
    <name type="scientific">Cladonia borealis</name>
    <dbReference type="NCBI Taxonomy" id="184061"/>
    <lineage>
        <taxon>Eukaryota</taxon>
        <taxon>Fungi</taxon>
        <taxon>Dikarya</taxon>
        <taxon>Ascomycota</taxon>
        <taxon>Pezizomycotina</taxon>
        <taxon>Lecanoromycetes</taxon>
        <taxon>OSLEUM clade</taxon>
        <taxon>Lecanoromycetidae</taxon>
        <taxon>Lecanorales</taxon>
        <taxon>Lecanorineae</taxon>
        <taxon>Cladoniaceae</taxon>
        <taxon>Cladonia</taxon>
    </lineage>
</organism>
<comment type="similarity">
    <text evidence="1">Belongs to the short-chain dehydrogenases/reductases (SDR) family.</text>
</comment>
<dbReference type="PRINTS" id="PR00081">
    <property type="entry name" value="GDHRDH"/>
</dbReference>
<evidence type="ECO:0000313" key="3">
    <source>
        <dbReference type="EMBL" id="KAK0513607.1"/>
    </source>
</evidence>
<evidence type="ECO:0000313" key="4">
    <source>
        <dbReference type="Proteomes" id="UP001166286"/>
    </source>
</evidence>
<evidence type="ECO:0000256" key="1">
    <source>
        <dbReference type="ARBA" id="ARBA00006484"/>
    </source>
</evidence>
<dbReference type="SUPFAM" id="SSF51735">
    <property type="entry name" value="NAD(P)-binding Rossmann-fold domains"/>
    <property type="match status" value="1"/>
</dbReference>
<evidence type="ECO:0008006" key="5">
    <source>
        <dbReference type="Google" id="ProtNLM"/>
    </source>
</evidence>
<dbReference type="InterPro" id="IPR036291">
    <property type="entry name" value="NAD(P)-bd_dom_sf"/>
</dbReference>
<dbReference type="GO" id="GO:0016491">
    <property type="term" value="F:oxidoreductase activity"/>
    <property type="evidence" value="ECO:0007669"/>
    <property type="project" value="UniProtKB-KW"/>
</dbReference>
<dbReference type="InterPro" id="IPR002347">
    <property type="entry name" value="SDR_fam"/>
</dbReference>
<accession>A0AA39R2A5</accession>
<dbReference type="Gene3D" id="3.40.50.720">
    <property type="entry name" value="NAD(P)-binding Rossmann-like Domain"/>
    <property type="match status" value="2"/>
</dbReference>
<proteinExistence type="inferred from homology"/>
<dbReference type="Pfam" id="PF00106">
    <property type="entry name" value="adh_short"/>
    <property type="match status" value="1"/>
</dbReference>
<dbReference type="PANTHER" id="PTHR24320:SF274">
    <property type="entry name" value="CHAIN DEHYDROGENASE, PUTATIVE (AFU_ORTHOLOGUE AFUA_4G00440)-RELATED"/>
    <property type="match status" value="1"/>
</dbReference>
<evidence type="ECO:0000256" key="2">
    <source>
        <dbReference type="ARBA" id="ARBA00023002"/>
    </source>
</evidence>
<dbReference type="Proteomes" id="UP001166286">
    <property type="component" value="Unassembled WGS sequence"/>
</dbReference>